<sequence length="97" mass="10660">MFRTSAGGSLADVLLRVVDPPRKVKLRMAEYRPVPCPVGYPAASALFVTNVKANILRNSKSDLKIVGGEPTTINQFPHQVSLRSKEKGPEEFPFPKP</sequence>
<name>A0ABN7NW36_TIMPD</name>
<dbReference type="InterPro" id="IPR009003">
    <property type="entry name" value="Peptidase_S1_PA"/>
</dbReference>
<keyword evidence="2" id="KW-1185">Reference proteome</keyword>
<reference evidence="1" key="1">
    <citation type="submission" date="2021-03" db="EMBL/GenBank/DDBJ databases">
        <authorList>
            <person name="Tran Van P."/>
        </authorList>
    </citation>
    <scope>NUCLEOTIDE SEQUENCE</scope>
</reference>
<proteinExistence type="predicted"/>
<accession>A0ABN7NW36</accession>
<evidence type="ECO:0000313" key="2">
    <source>
        <dbReference type="Proteomes" id="UP001153148"/>
    </source>
</evidence>
<gene>
    <name evidence="1" type="ORF">TPAB3V08_LOCUS4291</name>
</gene>
<dbReference type="Proteomes" id="UP001153148">
    <property type="component" value="Unassembled WGS sequence"/>
</dbReference>
<protein>
    <submittedName>
        <fullName evidence="1">Uncharacterized protein</fullName>
    </submittedName>
</protein>
<organism evidence="1 2">
    <name type="scientific">Timema podura</name>
    <name type="common">Walking stick</name>
    <dbReference type="NCBI Taxonomy" id="61482"/>
    <lineage>
        <taxon>Eukaryota</taxon>
        <taxon>Metazoa</taxon>
        <taxon>Ecdysozoa</taxon>
        <taxon>Arthropoda</taxon>
        <taxon>Hexapoda</taxon>
        <taxon>Insecta</taxon>
        <taxon>Pterygota</taxon>
        <taxon>Neoptera</taxon>
        <taxon>Polyneoptera</taxon>
        <taxon>Phasmatodea</taxon>
        <taxon>Timematodea</taxon>
        <taxon>Timematoidea</taxon>
        <taxon>Timematidae</taxon>
        <taxon>Timema</taxon>
    </lineage>
</organism>
<evidence type="ECO:0000313" key="1">
    <source>
        <dbReference type="EMBL" id="CAG2057312.1"/>
    </source>
</evidence>
<dbReference type="EMBL" id="CAJPIN010005192">
    <property type="protein sequence ID" value="CAG2057312.1"/>
    <property type="molecule type" value="Genomic_DNA"/>
</dbReference>
<comment type="caution">
    <text evidence="1">The sequence shown here is derived from an EMBL/GenBank/DDBJ whole genome shotgun (WGS) entry which is preliminary data.</text>
</comment>
<dbReference type="SUPFAM" id="SSF50494">
    <property type="entry name" value="Trypsin-like serine proteases"/>
    <property type="match status" value="1"/>
</dbReference>